<feature type="compositionally biased region" description="Pro residues" evidence="1">
    <location>
        <begin position="88"/>
        <end position="99"/>
    </location>
</feature>
<dbReference type="Gene3D" id="3.30.40.10">
    <property type="entry name" value="Zinc/RING finger domain, C3HC4 (zinc finger)"/>
    <property type="match status" value="1"/>
</dbReference>
<proteinExistence type="predicted"/>
<evidence type="ECO:0000256" key="1">
    <source>
        <dbReference type="SAM" id="MobiDB-lite"/>
    </source>
</evidence>
<name>A0A165MFQ2_EXIGL</name>
<evidence type="ECO:0000313" key="2">
    <source>
        <dbReference type="EMBL" id="KZV99200.1"/>
    </source>
</evidence>
<dbReference type="InParanoid" id="A0A165MFQ2"/>
<dbReference type="AlphaFoldDB" id="A0A165MFQ2"/>
<reference evidence="2 3" key="1">
    <citation type="journal article" date="2016" name="Mol. Biol. Evol.">
        <title>Comparative Genomics of Early-Diverging Mushroom-Forming Fungi Provides Insights into the Origins of Lignocellulose Decay Capabilities.</title>
        <authorList>
            <person name="Nagy L.G."/>
            <person name="Riley R."/>
            <person name="Tritt A."/>
            <person name="Adam C."/>
            <person name="Daum C."/>
            <person name="Floudas D."/>
            <person name="Sun H."/>
            <person name="Yadav J.S."/>
            <person name="Pangilinan J."/>
            <person name="Larsson K.H."/>
            <person name="Matsuura K."/>
            <person name="Barry K."/>
            <person name="Labutti K."/>
            <person name="Kuo R."/>
            <person name="Ohm R.A."/>
            <person name="Bhattacharya S.S."/>
            <person name="Shirouzu T."/>
            <person name="Yoshinaga Y."/>
            <person name="Martin F.M."/>
            <person name="Grigoriev I.V."/>
            <person name="Hibbett D.S."/>
        </authorList>
    </citation>
    <scope>NUCLEOTIDE SEQUENCE [LARGE SCALE GENOMIC DNA]</scope>
    <source>
        <strain evidence="2 3">HHB12029</strain>
    </source>
</reference>
<accession>A0A165MFQ2</accession>
<dbReference type="Proteomes" id="UP000077266">
    <property type="component" value="Unassembled WGS sequence"/>
</dbReference>
<dbReference type="EMBL" id="KV425911">
    <property type="protein sequence ID" value="KZV99200.1"/>
    <property type="molecule type" value="Genomic_DNA"/>
</dbReference>
<sequence length="238" mass="25402">MPAPAPTSSPHLIMSSQQPIPPNPYGGGSGGQESRGFAPGQSPGGNLMFQYSAPPSNPASPPRQGMQNPYPGAQPRQMDYGGRVYPQHQPPPPPPPRQPHPQAYMQGYSQGSPMPAVARTHLWLGHQTQYPAEPLLSTPPTYQAPPTVTNPQLTAQMRGPQWKPKQATPHMPAVNAAHAVPGHDASGYVDGQKLPCKYRRNGCTQRVFPSLLAAHETSCDKSPEAIARARAASAGRPL</sequence>
<keyword evidence="3" id="KW-1185">Reference proteome</keyword>
<feature type="region of interest" description="Disordered" evidence="1">
    <location>
        <begin position="1"/>
        <end position="111"/>
    </location>
</feature>
<dbReference type="InterPro" id="IPR013083">
    <property type="entry name" value="Znf_RING/FYVE/PHD"/>
</dbReference>
<gene>
    <name evidence="2" type="ORF">EXIGLDRAFT_725836</name>
</gene>
<evidence type="ECO:0000313" key="3">
    <source>
        <dbReference type="Proteomes" id="UP000077266"/>
    </source>
</evidence>
<protein>
    <submittedName>
        <fullName evidence="2">Uncharacterized protein</fullName>
    </submittedName>
</protein>
<organism evidence="2 3">
    <name type="scientific">Exidia glandulosa HHB12029</name>
    <dbReference type="NCBI Taxonomy" id="1314781"/>
    <lineage>
        <taxon>Eukaryota</taxon>
        <taxon>Fungi</taxon>
        <taxon>Dikarya</taxon>
        <taxon>Basidiomycota</taxon>
        <taxon>Agaricomycotina</taxon>
        <taxon>Agaricomycetes</taxon>
        <taxon>Auriculariales</taxon>
        <taxon>Exidiaceae</taxon>
        <taxon>Exidia</taxon>
    </lineage>
</organism>
<feature type="compositionally biased region" description="Polar residues" evidence="1">
    <location>
        <begin position="8"/>
        <end position="18"/>
    </location>
</feature>